<evidence type="ECO:0000256" key="1">
    <source>
        <dbReference type="SAM" id="MobiDB-lite"/>
    </source>
</evidence>
<reference evidence="2 3" key="1">
    <citation type="submission" date="2023-08" db="EMBL/GenBank/DDBJ databases">
        <title>A Necator americanus chromosomal reference genome.</title>
        <authorList>
            <person name="Ilik V."/>
            <person name="Petrzelkova K.J."/>
            <person name="Pardy F."/>
            <person name="Fuh T."/>
            <person name="Niatou-Singa F.S."/>
            <person name="Gouil Q."/>
            <person name="Baker L."/>
            <person name="Ritchie M.E."/>
            <person name="Jex A.R."/>
            <person name="Gazzola D."/>
            <person name="Li H."/>
            <person name="Toshio Fujiwara R."/>
            <person name="Zhan B."/>
            <person name="Aroian R.V."/>
            <person name="Pafco B."/>
            <person name="Schwarz E.M."/>
        </authorList>
    </citation>
    <scope>NUCLEOTIDE SEQUENCE [LARGE SCALE GENOMIC DNA]</scope>
    <source>
        <strain evidence="2 3">Aroian</strain>
        <tissue evidence="2">Whole animal</tissue>
    </source>
</reference>
<accession>A0ABR1DCD0</accession>
<protein>
    <submittedName>
        <fullName evidence="2">Uncharacterized protein</fullName>
    </submittedName>
</protein>
<feature type="region of interest" description="Disordered" evidence="1">
    <location>
        <begin position="179"/>
        <end position="203"/>
    </location>
</feature>
<sequence length="203" mass="22400">MLMSLRGLQWSSSHSGVLGLLVNLPRLGCRKQLGGASCMRMGPNESNEVKFFKRSSNANFGFDIADYELVEEVLPYRRDHCRLIARVPSPSTDGGYCRFKAGNKKLQDEPRSGRTTAISFDEPRNLAERYFVASLGCSQSLVSNGLRSLEMVKKLGSSWNLPFRTAAGQHDNYCRGLLSSAAKTGRQDPQGAPEARKRSPAAR</sequence>
<evidence type="ECO:0000313" key="2">
    <source>
        <dbReference type="EMBL" id="KAK6748142.1"/>
    </source>
</evidence>
<organism evidence="2 3">
    <name type="scientific">Necator americanus</name>
    <name type="common">Human hookworm</name>
    <dbReference type="NCBI Taxonomy" id="51031"/>
    <lineage>
        <taxon>Eukaryota</taxon>
        <taxon>Metazoa</taxon>
        <taxon>Ecdysozoa</taxon>
        <taxon>Nematoda</taxon>
        <taxon>Chromadorea</taxon>
        <taxon>Rhabditida</taxon>
        <taxon>Rhabditina</taxon>
        <taxon>Rhabditomorpha</taxon>
        <taxon>Strongyloidea</taxon>
        <taxon>Ancylostomatidae</taxon>
        <taxon>Bunostominae</taxon>
        <taxon>Necator</taxon>
    </lineage>
</organism>
<gene>
    <name evidence="2" type="primary">Necator_chrIV.g14313</name>
    <name evidence="2" type="ORF">RB195_001019</name>
</gene>
<comment type="caution">
    <text evidence="2">The sequence shown here is derived from an EMBL/GenBank/DDBJ whole genome shotgun (WGS) entry which is preliminary data.</text>
</comment>
<evidence type="ECO:0000313" key="3">
    <source>
        <dbReference type="Proteomes" id="UP001303046"/>
    </source>
</evidence>
<keyword evidence="3" id="KW-1185">Reference proteome</keyword>
<name>A0ABR1DCD0_NECAM</name>
<dbReference type="Proteomes" id="UP001303046">
    <property type="component" value="Unassembled WGS sequence"/>
</dbReference>
<dbReference type="EMBL" id="JAVFWL010000004">
    <property type="protein sequence ID" value="KAK6748142.1"/>
    <property type="molecule type" value="Genomic_DNA"/>
</dbReference>
<proteinExistence type="predicted"/>